<proteinExistence type="inferred from homology"/>
<keyword evidence="1" id="KW-1015">Disulfide bond</keyword>
<dbReference type="SUPFAM" id="SSF53474">
    <property type="entry name" value="alpha/beta-Hydrolases"/>
    <property type="match status" value="1"/>
</dbReference>
<evidence type="ECO:0000259" key="8">
    <source>
        <dbReference type="Pfam" id="PF01764"/>
    </source>
</evidence>
<evidence type="ECO:0000256" key="6">
    <source>
        <dbReference type="SAM" id="Phobius"/>
    </source>
</evidence>
<evidence type="ECO:0008006" key="11">
    <source>
        <dbReference type="Google" id="ProtNLM"/>
    </source>
</evidence>
<dbReference type="Gene3D" id="3.40.50.1820">
    <property type="entry name" value="alpha/beta hydrolase"/>
    <property type="match status" value="1"/>
</dbReference>
<feature type="compositionally biased region" description="Basic and acidic residues" evidence="5">
    <location>
        <begin position="423"/>
        <end position="506"/>
    </location>
</feature>
<dbReference type="InterPro" id="IPR008984">
    <property type="entry name" value="SMAD_FHA_dom_sf"/>
</dbReference>
<protein>
    <recommendedName>
        <fullName evidence="11">FHA domain-containing protein</fullName>
    </recommendedName>
</protein>
<dbReference type="CDD" id="cd00519">
    <property type="entry name" value="Lipase_3"/>
    <property type="match status" value="1"/>
</dbReference>
<evidence type="ECO:0000256" key="2">
    <source>
        <dbReference type="ARBA" id="ARBA00043996"/>
    </source>
</evidence>
<dbReference type="InterPro" id="IPR000253">
    <property type="entry name" value="FHA_dom"/>
</dbReference>
<dbReference type="EMBL" id="SGPL01000310">
    <property type="protein sequence ID" value="THH14002.1"/>
    <property type="molecule type" value="Genomic_DNA"/>
</dbReference>
<dbReference type="InterPro" id="IPR002921">
    <property type="entry name" value="Fungal_lipase-type"/>
</dbReference>
<dbReference type="Gene3D" id="2.60.200.20">
    <property type="match status" value="1"/>
</dbReference>
<dbReference type="Pfam" id="PF00498">
    <property type="entry name" value="FHA"/>
    <property type="match status" value="1"/>
</dbReference>
<evidence type="ECO:0000256" key="3">
    <source>
        <dbReference type="ARBA" id="ARBA00047591"/>
    </source>
</evidence>
<accession>A0A4S4LP19</accession>
<feature type="domain" description="Fungal lipase-type" evidence="8">
    <location>
        <begin position="197"/>
        <end position="337"/>
    </location>
</feature>
<reference evidence="9 10" key="1">
    <citation type="submission" date="2019-02" db="EMBL/GenBank/DDBJ databases">
        <title>Genome sequencing of the rare red list fungi Bondarzewia mesenterica.</title>
        <authorList>
            <person name="Buettner E."/>
            <person name="Kellner H."/>
        </authorList>
    </citation>
    <scope>NUCLEOTIDE SEQUENCE [LARGE SCALE GENOMIC DNA]</scope>
    <source>
        <strain evidence="9 10">DSM 108281</strain>
    </source>
</reference>
<dbReference type="InterPro" id="IPR051218">
    <property type="entry name" value="Sec_MonoDiacylglyc_Lipase"/>
</dbReference>
<evidence type="ECO:0000259" key="7">
    <source>
        <dbReference type="Pfam" id="PF00498"/>
    </source>
</evidence>
<gene>
    <name evidence="9" type="ORF">EW146_g6281</name>
</gene>
<dbReference type="SUPFAM" id="SSF49879">
    <property type="entry name" value="SMAD/FHA domain"/>
    <property type="match status" value="1"/>
</dbReference>
<evidence type="ECO:0000256" key="5">
    <source>
        <dbReference type="SAM" id="MobiDB-lite"/>
    </source>
</evidence>
<dbReference type="GO" id="GO:0006629">
    <property type="term" value="P:lipid metabolic process"/>
    <property type="evidence" value="ECO:0007669"/>
    <property type="project" value="InterPro"/>
</dbReference>
<keyword evidence="6" id="KW-0812">Transmembrane</keyword>
<keyword evidence="6" id="KW-1133">Transmembrane helix</keyword>
<sequence length="681" mass="74719">MAAQITWRAPVAKVDLSFVAQLQLLIKTRSYEVWELVFIPGLHYSPSDGTFAHPSRHAGDFLSHNHLRQVTLCAVYEYFPTSSLIDFSGIVAMLVSALFTSLALLVISGGVSALPTASTVFARDGVTTLSTTQLSAFAPFTQFARAAYCDPSKIEGWNCGGACDALPGFQPTLTGGDGNVIQFFFVGYWPSGDTIVVAHQGTDPAQLESDLTDIIIVQGALDPELFPGVPSGVEVHLGFANEHAMTAKQILAEVQSLMNEHGTNSVTLVGHSLGGALSELECLFMKLNLPSGTAIKGVTYGTPRVGNPAFASYFDEQVPDFTRINNMKDLIPIVPGRFLGFSHPHGEVHILQPGTAVSCPGDDDATDAQCQIMTVPTVFDGNIIDHLVFHTRLWSHNSLAMPRRSASPDSAANGRASGSRYRKRDDEYERDGSLRSKERDRPYGDRDRRKDRDVRGGRYEDRKGGERYREGRRRDDDERDYARGRGDREQPRERRDRDREGQRSDRGGPSSRRPASPRARSRPRSNSRSAPPEDADKGKPNFKPSGLLAAATNLVRKADGSSALLKYNEPPRGEEAGGWVEVVRVQGDPADQFAKTQSVMFNRRMNSVSQKGSSSAFVRVVSCSALTALFRPFIIDLESTNGTLVNDETIPTTRFYELKAGDVLKFGQSTREYVLLHDEAT</sequence>
<evidence type="ECO:0000313" key="9">
    <source>
        <dbReference type="EMBL" id="THH14002.1"/>
    </source>
</evidence>
<dbReference type="PANTHER" id="PTHR45856">
    <property type="entry name" value="ALPHA/BETA-HYDROLASES SUPERFAMILY PROTEIN"/>
    <property type="match status" value="1"/>
</dbReference>
<name>A0A4S4LP19_9AGAM</name>
<dbReference type="Pfam" id="PF01764">
    <property type="entry name" value="Lipase_3"/>
    <property type="match status" value="1"/>
</dbReference>
<feature type="domain" description="FHA" evidence="7">
    <location>
        <begin position="632"/>
        <end position="667"/>
    </location>
</feature>
<evidence type="ECO:0000256" key="4">
    <source>
        <dbReference type="ARBA" id="ARBA00048461"/>
    </source>
</evidence>
<feature type="region of interest" description="Disordered" evidence="5">
    <location>
        <begin position="401"/>
        <end position="545"/>
    </location>
</feature>
<comment type="catalytic activity">
    <reaction evidence="4">
        <text>a monoacylglycerol + H2O = glycerol + a fatty acid + H(+)</text>
        <dbReference type="Rhea" id="RHEA:15245"/>
        <dbReference type="ChEBI" id="CHEBI:15377"/>
        <dbReference type="ChEBI" id="CHEBI:15378"/>
        <dbReference type="ChEBI" id="CHEBI:17408"/>
        <dbReference type="ChEBI" id="CHEBI:17754"/>
        <dbReference type="ChEBI" id="CHEBI:28868"/>
    </reaction>
</comment>
<feature type="transmembrane region" description="Helical" evidence="6">
    <location>
        <begin position="90"/>
        <end position="114"/>
    </location>
</feature>
<dbReference type="InterPro" id="IPR029058">
    <property type="entry name" value="AB_hydrolase_fold"/>
</dbReference>
<evidence type="ECO:0000256" key="1">
    <source>
        <dbReference type="ARBA" id="ARBA00023157"/>
    </source>
</evidence>
<dbReference type="Proteomes" id="UP000310158">
    <property type="component" value="Unassembled WGS sequence"/>
</dbReference>
<dbReference type="AlphaFoldDB" id="A0A4S4LP19"/>
<dbReference type="PANTHER" id="PTHR45856:SF24">
    <property type="entry name" value="FUNGAL LIPASE-LIKE DOMAIN-CONTAINING PROTEIN"/>
    <property type="match status" value="1"/>
</dbReference>
<dbReference type="OrthoDB" id="426718at2759"/>
<comment type="catalytic activity">
    <reaction evidence="3">
        <text>a diacylglycerol + H2O = a monoacylglycerol + a fatty acid + H(+)</text>
        <dbReference type="Rhea" id="RHEA:32731"/>
        <dbReference type="ChEBI" id="CHEBI:15377"/>
        <dbReference type="ChEBI" id="CHEBI:15378"/>
        <dbReference type="ChEBI" id="CHEBI:17408"/>
        <dbReference type="ChEBI" id="CHEBI:18035"/>
        <dbReference type="ChEBI" id="CHEBI:28868"/>
    </reaction>
</comment>
<keyword evidence="6" id="KW-0472">Membrane</keyword>
<comment type="caution">
    <text evidence="9">The sequence shown here is derived from an EMBL/GenBank/DDBJ whole genome shotgun (WGS) entry which is preliminary data.</text>
</comment>
<organism evidence="9 10">
    <name type="scientific">Bondarzewia mesenterica</name>
    <dbReference type="NCBI Taxonomy" id="1095465"/>
    <lineage>
        <taxon>Eukaryota</taxon>
        <taxon>Fungi</taxon>
        <taxon>Dikarya</taxon>
        <taxon>Basidiomycota</taxon>
        <taxon>Agaricomycotina</taxon>
        <taxon>Agaricomycetes</taxon>
        <taxon>Russulales</taxon>
        <taxon>Bondarzewiaceae</taxon>
        <taxon>Bondarzewia</taxon>
    </lineage>
</organism>
<keyword evidence="10" id="KW-1185">Reference proteome</keyword>
<feature type="compositionally biased region" description="Low complexity" evidence="5">
    <location>
        <begin position="507"/>
        <end position="518"/>
    </location>
</feature>
<comment type="similarity">
    <text evidence="2">Belongs to the AB hydrolase superfamily. Lipase family. Class 3 subfamily.</text>
</comment>
<evidence type="ECO:0000313" key="10">
    <source>
        <dbReference type="Proteomes" id="UP000310158"/>
    </source>
</evidence>